<dbReference type="SUPFAM" id="SSF55729">
    <property type="entry name" value="Acyl-CoA N-acyltransferases (Nat)"/>
    <property type="match status" value="1"/>
</dbReference>
<organism evidence="2 3">
    <name type="scientific">Candidatus Defluviibacterium haderslevense</name>
    <dbReference type="NCBI Taxonomy" id="2981993"/>
    <lineage>
        <taxon>Bacteria</taxon>
        <taxon>Pseudomonadati</taxon>
        <taxon>Bacteroidota</taxon>
        <taxon>Saprospiria</taxon>
        <taxon>Saprospirales</taxon>
        <taxon>Saprospiraceae</taxon>
        <taxon>Candidatus Defluviibacterium</taxon>
    </lineage>
</organism>
<dbReference type="GO" id="GO:0016747">
    <property type="term" value="F:acyltransferase activity, transferring groups other than amino-acyl groups"/>
    <property type="evidence" value="ECO:0007669"/>
    <property type="project" value="InterPro"/>
</dbReference>
<dbReference type="Pfam" id="PF13302">
    <property type="entry name" value="Acetyltransf_3"/>
    <property type="match status" value="1"/>
</dbReference>
<dbReference type="Gene3D" id="3.40.630.30">
    <property type="match status" value="1"/>
</dbReference>
<sequence length="174" mass="20374">MRIFVETDRLILRELLPQDELGMFELDSDPEVHRFLGNQPVKDMERIREVIAFVRQQYVDNGIGRWAMVEKQTNQFIGWSGLKLVKEEFNRHINYYDLGYRLVRKYWGRGYATEGAIASIHYGFDTLRVEEIFATTDALNIASANVLKKAGLNFIESFVDEGSPYYWFSIKHPL</sequence>
<gene>
    <name evidence="2" type="ORF">IPO85_14265</name>
</gene>
<evidence type="ECO:0000313" key="3">
    <source>
        <dbReference type="Proteomes" id="UP000808349"/>
    </source>
</evidence>
<name>A0A9D7XID1_9BACT</name>
<reference evidence="2 3" key="1">
    <citation type="submission" date="2020-10" db="EMBL/GenBank/DDBJ databases">
        <title>Connecting structure to function with the recovery of over 1000 high-quality activated sludge metagenome-assembled genomes encoding full-length rRNA genes using long-read sequencing.</title>
        <authorList>
            <person name="Singleton C.M."/>
            <person name="Petriglieri F."/>
            <person name="Kristensen J.M."/>
            <person name="Kirkegaard R.H."/>
            <person name="Michaelsen T.Y."/>
            <person name="Andersen M.H."/>
            <person name="Karst S.M."/>
            <person name="Dueholm M.S."/>
            <person name="Nielsen P.H."/>
            <person name="Albertsen M."/>
        </authorList>
    </citation>
    <scope>NUCLEOTIDE SEQUENCE [LARGE SCALE GENOMIC DNA]</scope>
    <source>
        <strain evidence="2">Ribe_18-Q3-R11-54_BAT3C.373</strain>
    </source>
</reference>
<dbReference type="AlphaFoldDB" id="A0A9D7XID1"/>
<dbReference type="InterPro" id="IPR051531">
    <property type="entry name" value="N-acetyltransferase"/>
</dbReference>
<accession>A0A9D7XID1</accession>
<comment type="caution">
    <text evidence="2">The sequence shown here is derived from an EMBL/GenBank/DDBJ whole genome shotgun (WGS) entry which is preliminary data.</text>
</comment>
<evidence type="ECO:0000259" key="1">
    <source>
        <dbReference type="PROSITE" id="PS51186"/>
    </source>
</evidence>
<dbReference type="PANTHER" id="PTHR43792:SF16">
    <property type="entry name" value="N-ACETYLTRANSFERASE DOMAIN-CONTAINING PROTEIN"/>
    <property type="match status" value="1"/>
</dbReference>
<dbReference type="Proteomes" id="UP000808349">
    <property type="component" value="Unassembled WGS sequence"/>
</dbReference>
<proteinExistence type="predicted"/>
<dbReference type="PROSITE" id="PS51186">
    <property type="entry name" value="GNAT"/>
    <property type="match status" value="1"/>
</dbReference>
<feature type="domain" description="N-acetyltransferase" evidence="1">
    <location>
        <begin position="10"/>
        <end position="173"/>
    </location>
</feature>
<dbReference type="InterPro" id="IPR000182">
    <property type="entry name" value="GNAT_dom"/>
</dbReference>
<dbReference type="PANTHER" id="PTHR43792">
    <property type="entry name" value="GNAT FAMILY, PUTATIVE (AFU_ORTHOLOGUE AFUA_3G00765)-RELATED-RELATED"/>
    <property type="match status" value="1"/>
</dbReference>
<protein>
    <submittedName>
        <fullName evidence="2">GNAT family N-acetyltransferase</fullName>
    </submittedName>
</protein>
<dbReference type="InterPro" id="IPR016181">
    <property type="entry name" value="Acyl_CoA_acyltransferase"/>
</dbReference>
<evidence type="ECO:0000313" key="2">
    <source>
        <dbReference type="EMBL" id="MBK9718647.1"/>
    </source>
</evidence>
<dbReference type="EMBL" id="JADKFW010000012">
    <property type="protein sequence ID" value="MBK9718647.1"/>
    <property type="molecule type" value="Genomic_DNA"/>
</dbReference>